<dbReference type="InterPro" id="IPR036514">
    <property type="entry name" value="SGNH_hydro_sf"/>
</dbReference>
<evidence type="ECO:0000313" key="4">
    <source>
        <dbReference type="Proteomes" id="UP001204376"/>
    </source>
</evidence>
<dbReference type="Gene3D" id="3.40.50.1110">
    <property type="entry name" value="SGNH hydrolase"/>
    <property type="match status" value="1"/>
</dbReference>
<protein>
    <submittedName>
        <fullName evidence="3">GDSL-type esterase/lipase family protein</fullName>
    </submittedName>
</protein>
<feature type="signal peptide" evidence="1">
    <location>
        <begin position="1"/>
        <end position="19"/>
    </location>
</feature>
<keyword evidence="1" id="KW-0732">Signal</keyword>
<comment type="caution">
    <text evidence="3">The sequence shown here is derived from an EMBL/GenBank/DDBJ whole genome shotgun (WGS) entry which is preliminary data.</text>
</comment>
<evidence type="ECO:0000256" key="1">
    <source>
        <dbReference type="SAM" id="SignalP"/>
    </source>
</evidence>
<keyword evidence="4" id="KW-1185">Reference proteome</keyword>
<gene>
    <name evidence="3" type="ORF">NPE20_15950</name>
</gene>
<feature type="chain" id="PRO_5045326843" evidence="1">
    <location>
        <begin position="20"/>
        <end position="227"/>
    </location>
</feature>
<accession>A0ABT1T4D5</accession>
<evidence type="ECO:0000259" key="2">
    <source>
        <dbReference type="Pfam" id="PF13472"/>
    </source>
</evidence>
<feature type="domain" description="SGNH hydrolase-type esterase" evidence="2">
    <location>
        <begin position="54"/>
        <end position="215"/>
    </location>
</feature>
<dbReference type="EMBL" id="JANHOH010000003">
    <property type="protein sequence ID" value="MCQ6959471.1"/>
    <property type="molecule type" value="Genomic_DNA"/>
</dbReference>
<evidence type="ECO:0000313" key="3">
    <source>
        <dbReference type="EMBL" id="MCQ6959471.1"/>
    </source>
</evidence>
<dbReference type="PANTHER" id="PTHR30383">
    <property type="entry name" value="THIOESTERASE 1/PROTEASE 1/LYSOPHOSPHOLIPASE L1"/>
    <property type="match status" value="1"/>
</dbReference>
<dbReference type="Proteomes" id="UP001204376">
    <property type="component" value="Unassembled WGS sequence"/>
</dbReference>
<reference evidence="3 4" key="1">
    <citation type="submission" date="2022-07" db="EMBL/GenBank/DDBJ databases">
        <title>Mucilaginibacter sp. JC4.</title>
        <authorList>
            <person name="Le V."/>
            <person name="Ko S.-R."/>
            <person name="Ahn C.-Y."/>
            <person name="Oh H.-M."/>
        </authorList>
    </citation>
    <scope>NUCLEOTIDE SEQUENCE [LARGE SCALE GENOMIC DNA]</scope>
    <source>
        <strain evidence="3 4">JC4</strain>
    </source>
</reference>
<dbReference type="InterPro" id="IPR051532">
    <property type="entry name" value="Ester_Hydrolysis_Enzymes"/>
</dbReference>
<organism evidence="3 4">
    <name type="scientific">Mucilaginibacter aquariorum</name>
    <dbReference type="NCBI Taxonomy" id="2967225"/>
    <lineage>
        <taxon>Bacteria</taxon>
        <taxon>Pseudomonadati</taxon>
        <taxon>Bacteroidota</taxon>
        <taxon>Sphingobacteriia</taxon>
        <taxon>Sphingobacteriales</taxon>
        <taxon>Sphingobacteriaceae</taxon>
        <taxon>Mucilaginibacter</taxon>
    </lineage>
</organism>
<proteinExistence type="predicted"/>
<dbReference type="SUPFAM" id="SSF52266">
    <property type="entry name" value="SGNH hydrolase"/>
    <property type="match status" value="1"/>
</dbReference>
<dbReference type="InterPro" id="IPR013830">
    <property type="entry name" value="SGNH_hydro"/>
</dbReference>
<sequence length="227" mass="25789">MRKIVFILFFSLISIAAIGQNLTYDTIQYAKEYYKKRIAIFNSEPVIKGKIILLGNSITQFGDWKKLLNDSSVINRGIAGDNTHGVLVRLNDVIIRQPAKLFIEIGINDVAQNIPLQIVVKNILLIIERVHAQSPGTKIYVASILPTNDNAKNDYPDSFNKNHLINALDNQLKQNAKGNSYTYIDLKNELKDKNGKLDTKYADPDGLHLNKRGYNVWIKFLKTNKYL</sequence>
<name>A0ABT1T4D5_9SPHI</name>
<dbReference type="Pfam" id="PF13472">
    <property type="entry name" value="Lipase_GDSL_2"/>
    <property type="match status" value="1"/>
</dbReference>
<dbReference type="PANTHER" id="PTHR30383:SF5">
    <property type="entry name" value="SGNH HYDROLASE-TYPE ESTERASE DOMAIN-CONTAINING PROTEIN"/>
    <property type="match status" value="1"/>
</dbReference>
<dbReference type="RefSeq" id="WP_256539662.1">
    <property type="nucleotide sequence ID" value="NZ_JANHOH010000003.1"/>
</dbReference>